<dbReference type="Pfam" id="PF19279">
    <property type="entry name" value="YegS_C"/>
    <property type="match status" value="1"/>
</dbReference>
<dbReference type="NCBIfam" id="TIGR00147">
    <property type="entry name" value="YegS/Rv2252/BmrU family lipid kinase"/>
    <property type="match status" value="1"/>
</dbReference>
<evidence type="ECO:0000256" key="4">
    <source>
        <dbReference type="ARBA" id="ARBA00022741"/>
    </source>
</evidence>
<sequence length="323" mass="36755">MNYYYHFLVNPASGSGRGKKAVERVQKIVKKHRFPHQVYVTKSPGDERTITRKLLKERLIPWDEVYLENGEMLYPLLVVIGGDGTLHQVVSELQLEQQQIPVAYIPAGSGNDFARSIELPREPEKAFWKIAGTTKPQELTIIRYEEQIQEENGIALNNVGIGLDAAIVYTTNHSVAKSNLNKFNLGSFSYIAAIIRVLFRQKGFPILVECNGQQFSYKKAFLCTTTNHPYFGGGVAIAPTASVKEKKFDFVLVERVSIFKIFWLIGLLMRKKHMNSRYFHHLSTSKLRIISTVPQHGQEDGEEMGQRPFDITFTTASQLFWCP</sequence>
<keyword evidence="6" id="KW-0067">ATP-binding</keyword>
<dbReference type="PROSITE" id="PS50146">
    <property type="entry name" value="DAGK"/>
    <property type="match status" value="1"/>
</dbReference>
<comment type="cofactor">
    <cofactor evidence="1">
        <name>Mg(2+)</name>
        <dbReference type="ChEBI" id="CHEBI:18420"/>
    </cofactor>
</comment>
<dbReference type="InterPro" id="IPR045540">
    <property type="entry name" value="YegS/DAGK_C"/>
</dbReference>
<gene>
    <name evidence="9" type="primary">ytlR</name>
    <name evidence="9" type="ORF">ECLFYP2_01623</name>
</gene>
<dbReference type="EC" id="2.7.1.-" evidence="9"/>
<evidence type="ECO:0000256" key="2">
    <source>
        <dbReference type="ARBA" id="ARBA00005983"/>
    </source>
</evidence>
<evidence type="ECO:0000256" key="6">
    <source>
        <dbReference type="ARBA" id="ARBA00022840"/>
    </source>
</evidence>
<keyword evidence="7" id="KW-0443">Lipid metabolism</keyword>
<name>A0A6N2ZIJ9_ENTCA</name>
<dbReference type="EMBL" id="CACRTX010000005">
    <property type="protein sequence ID" value="VYT79111.1"/>
    <property type="molecule type" value="Genomic_DNA"/>
</dbReference>
<dbReference type="PANTHER" id="PTHR12358">
    <property type="entry name" value="SPHINGOSINE KINASE"/>
    <property type="match status" value="1"/>
</dbReference>
<dbReference type="Gene3D" id="3.40.50.10330">
    <property type="entry name" value="Probable inorganic polyphosphate/atp-NAD kinase, domain 1"/>
    <property type="match status" value="1"/>
</dbReference>
<protein>
    <submittedName>
        <fullName evidence="9">Lipid kinase YtlR</fullName>
        <ecNumber evidence="9">2.7.1.-</ecNumber>
    </submittedName>
</protein>
<keyword evidence="5 9" id="KW-0418">Kinase</keyword>
<keyword evidence="8" id="KW-1208">Phospholipid metabolism</keyword>
<dbReference type="GO" id="GO:0008654">
    <property type="term" value="P:phospholipid biosynthetic process"/>
    <property type="evidence" value="ECO:0007669"/>
    <property type="project" value="UniProtKB-KW"/>
</dbReference>
<accession>A0A6N2ZIJ9</accession>
<evidence type="ECO:0000313" key="9">
    <source>
        <dbReference type="EMBL" id="VYT79111.1"/>
    </source>
</evidence>
<proteinExistence type="inferred from homology"/>
<dbReference type="SMART" id="SM00046">
    <property type="entry name" value="DAGKc"/>
    <property type="match status" value="1"/>
</dbReference>
<dbReference type="InterPro" id="IPR001206">
    <property type="entry name" value="Diacylglycerol_kinase_cat_dom"/>
</dbReference>
<dbReference type="GO" id="GO:0005524">
    <property type="term" value="F:ATP binding"/>
    <property type="evidence" value="ECO:0007669"/>
    <property type="project" value="UniProtKB-KW"/>
</dbReference>
<keyword evidence="7" id="KW-0594">Phospholipid biosynthesis</keyword>
<evidence type="ECO:0000256" key="3">
    <source>
        <dbReference type="ARBA" id="ARBA00022679"/>
    </source>
</evidence>
<evidence type="ECO:0000256" key="1">
    <source>
        <dbReference type="ARBA" id="ARBA00001946"/>
    </source>
</evidence>
<dbReference type="Pfam" id="PF00781">
    <property type="entry name" value="DAGK_cat"/>
    <property type="match status" value="1"/>
</dbReference>
<dbReference type="Gene3D" id="2.60.200.40">
    <property type="match status" value="1"/>
</dbReference>
<keyword evidence="4" id="KW-0547">Nucleotide-binding</keyword>
<evidence type="ECO:0000256" key="7">
    <source>
        <dbReference type="ARBA" id="ARBA00023209"/>
    </source>
</evidence>
<dbReference type="GO" id="GO:0016301">
    <property type="term" value="F:kinase activity"/>
    <property type="evidence" value="ECO:0007669"/>
    <property type="project" value="UniProtKB-KW"/>
</dbReference>
<evidence type="ECO:0000256" key="8">
    <source>
        <dbReference type="ARBA" id="ARBA00023264"/>
    </source>
</evidence>
<evidence type="ECO:0000256" key="5">
    <source>
        <dbReference type="ARBA" id="ARBA00022777"/>
    </source>
</evidence>
<dbReference type="AlphaFoldDB" id="A0A6N2ZIJ9"/>
<organism evidence="9">
    <name type="scientific">Enterococcus casseliflavus</name>
    <name type="common">Enterococcus flavescens</name>
    <dbReference type="NCBI Taxonomy" id="37734"/>
    <lineage>
        <taxon>Bacteria</taxon>
        <taxon>Bacillati</taxon>
        <taxon>Bacillota</taxon>
        <taxon>Bacilli</taxon>
        <taxon>Lactobacillales</taxon>
        <taxon>Enterococcaceae</taxon>
        <taxon>Enterococcus</taxon>
    </lineage>
</organism>
<dbReference type="RefSeq" id="WP_074932923.1">
    <property type="nucleotide sequence ID" value="NZ_CACRTX010000005.1"/>
</dbReference>
<dbReference type="InterPro" id="IPR005218">
    <property type="entry name" value="Diacylglycerol/lipid_kinase"/>
</dbReference>
<dbReference type="InterPro" id="IPR016064">
    <property type="entry name" value="NAD/diacylglycerol_kinase_sf"/>
</dbReference>
<comment type="similarity">
    <text evidence="2">Belongs to the diacylglycerol/lipid kinase family.</text>
</comment>
<dbReference type="PANTHER" id="PTHR12358:SF54">
    <property type="entry name" value="SPHINGOSINE KINASE RELATED PROTEIN"/>
    <property type="match status" value="1"/>
</dbReference>
<dbReference type="InterPro" id="IPR017438">
    <property type="entry name" value="ATP-NAD_kinase_N"/>
</dbReference>
<keyword evidence="3 9" id="KW-0808">Transferase</keyword>
<dbReference type="InterPro" id="IPR050187">
    <property type="entry name" value="Lipid_Phosphate_FormReg"/>
</dbReference>
<keyword evidence="7" id="KW-0444">Lipid biosynthesis</keyword>
<dbReference type="SUPFAM" id="SSF111331">
    <property type="entry name" value="NAD kinase/diacylglycerol kinase-like"/>
    <property type="match status" value="1"/>
</dbReference>
<reference evidence="9" key="1">
    <citation type="submission" date="2019-11" db="EMBL/GenBank/DDBJ databases">
        <authorList>
            <person name="Feng L."/>
        </authorList>
    </citation>
    <scope>NUCLEOTIDE SEQUENCE</scope>
    <source>
        <strain evidence="9">ECasseliflavusLFYP2</strain>
    </source>
</reference>